<evidence type="ECO:0000313" key="2">
    <source>
        <dbReference type="EMBL" id="TVU24068.1"/>
    </source>
</evidence>
<accession>A0A5J9UL93</accession>
<sequence length="65" mass="6603">MGHSVCTVHVCSAGHLGPSSADKYGADLLGGAGRGLVARSSVGTGGGWGSCNPDYVQRREDNRQS</sequence>
<feature type="non-terminal residue" evidence="2">
    <location>
        <position position="1"/>
    </location>
</feature>
<dbReference type="Gramene" id="TVU24101">
    <property type="protein sequence ID" value="TVU24101"/>
    <property type="gene ID" value="EJB05_26498"/>
</dbReference>
<dbReference type="EMBL" id="RWGY01000013">
    <property type="protein sequence ID" value="TVU24068.1"/>
    <property type="molecule type" value="Genomic_DNA"/>
</dbReference>
<proteinExistence type="predicted"/>
<feature type="compositionally biased region" description="Basic and acidic residues" evidence="1">
    <location>
        <begin position="56"/>
        <end position="65"/>
    </location>
</feature>
<evidence type="ECO:0000256" key="1">
    <source>
        <dbReference type="SAM" id="MobiDB-lite"/>
    </source>
</evidence>
<evidence type="ECO:0000313" key="4">
    <source>
        <dbReference type="Proteomes" id="UP000324897"/>
    </source>
</evidence>
<dbReference type="EMBL" id="RWGY01000013">
    <property type="protein sequence ID" value="TVU24101.1"/>
    <property type="molecule type" value="Genomic_DNA"/>
</dbReference>
<name>A0A5J9UL93_9POAL</name>
<keyword evidence="4" id="KW-1185">Reference proteome</keyword>
<dbReference type="Gramene" id="TVU24068">
    <property type="protein sequence ID" value="TVU24068"/>
    <property type="gene ID" value="EJB05_26464"/>
</dbReference>
<organism evidence="2 4">
    <name type="scientific">Eragrostis curvula</name>
    <name type="common">weeping love grass</name>
    <dbReference type="NCBI Taxonomy" id="38414"/>
    <lineage>
        <taxon>Eukaryota</taxon>
        <taxon>Viridiplantae</taxon>
        <taxon>Streptophyta</taxon>
        <taxon>Embryophyta</taxon>
        <taxon>Tracheophyta</taxon>
        <taxon>Spermatophyta</taxon>
        <taxon>Magnoliopsida</taxon>
        <taxon>Liliopsida</taxon>
        <taxon>Poales</taxon>
        <taxon>Poaceae</taxon>
        <taxon>PACMAD clade</taxon>
        <taxon>Chloridoideae</taxon>
        <taxon>Eragrostideae</taxon>
        <taxon>Eragrostidinae</taxon>
        <taxon>Eragrostis</taxon>
    </lineage>
</organism>
<dbReference type="Proteomes" id="UP000324897">
    <property type="component" value="Chromosome 2"/>
</dbReference>
<gene>
    <name evidence="2" type="ORF">EJB05_26464</name>
    <name evidence="3" type="ORF">EJB05_26498</name>
</gene>
<protein>
    <submittedName>
        <fullName evidence="2">Uncharacterized protein</fullName>
    </submittedName>
</protein>
<dbReference type="AlphaFoldDB" id="A0A5J9UL93"/>
<evidence type="ECO:0000313" key="3">
    <source>
        <dbReference type="EMBL" id="TVU24101.1"/>
    </source>
</evidence>
<reference evidence="2 4" key="1">
    <citation type="journal article" date="2019" name="Sci. Rep.">
        <title>A high-quality genome of Eragrostis curvula grass provides insights into Poaceae evolution and supports new strategies to enhance forage quality.</title>
        <authorList>
            <person name="Carballo J."/>
            <person name="Santos B.A.C.M."/>
            <person name="Zappacosta D."/>
            <person name="Garbus I."/>
            <person name="Selva J.P."/>
            <person name="Gallo C.A."/>
            <person name="Diaz A."/>
            <person name="Albertini E."/>
            <person name="Caccamo M."/>
            <person name="Echenique V."/>
        </authorList>
    </citation>
    <scope>NUCLEOTIDE SEQUENCE [LARGE SCALE GENOMIC DNA]</scope>
    <source>
        <strain evidence="4">cv. Victoria</strain>
        <tissue evidence="2">Leaf</tissue>
    </source>
</reference>
<comment type="caution">
    <text evidence="2">The sequence shown here is derived from an EMBL/GenBank/DDBJ whole genome shotgun (WGS) entry which is preliminary data.</text>
</comment>
<feature type="region of interest" description="Disordered" evidence="1">
    <location>
        <begin position="42"/>
        <end position="65"/>
    </location>
</feature>